<reference evidence="1 2" key="1">
    <citation type="submission" date="2015-05" db="EMBL/GenBank/DDBJ databases">
        <title>Genome sequence of Mycobacterium heraklionense Davo strain.</title>
        <authorList>
            <person name="Greninger A.L."/>
            <person name="Cunningham G."/>
            <person name="Miller S."/>
        </authorList>
    </citation>
    <scope>NUCLEOTIDE SEQUENCE [LARGE SCALE GENOMIC DNA]</scope>
    <source>
        <strain evidence="1 2">Davo</strain>
    </source>
</reference>
<comment type="caution">
    <text evidence="1">The sequence shown here is derived from an EMBL/GenBank/DDBJ whole genome shotgun (WGS) entry which is preliminary data.</text>
</comment>
<dbReference type="Proteomes" id="UP000036464">
    <property type="component" value="Unassembled WGS sequence"/>
</dbReference>
<name>A0ABR5FKQ6_9MYCO</name>
<evidence type="ECO:0000313" key="1">
    <source>
        <dbReference type="EMBL" id="KLO31603.1"/>
    </source>
</evidence>
<dbReference type="EMBL" id="LDPO01000001">
    <property type="protein sequence ID" value="KLO31603.1"/>
    <property type="molecule type" value="Genomic_DNA"/>
</dbReference>
<gene>
    <name evidence="1" type="ORF">ABW16_01890</name>
</gene>
<organism evidence="1 2">
    <name type="scientific">Mycolicibacter heraklionensis</name>
    <dbReference type="NCBI Taxonomy" id="512402"/>
    <lineage>
        <taxon>Bacteria</taxon>
        <taxon>Bacillati</taxon>
        <taxon>Actinomycetota</taxon>
        <taxon>Actinomycetes</taxon>
        <taxon>Mycobacteriales</taxon>
        <taxon>Mycobacteriaceae</taxon>
        <taxon>Mycolicibacter</taxon>
    </lineage>
</organism>
<sequence>MTDDPVEALVDALVAAEPIIRHIKPPDEMRQWVLDALASMDRTLLVGLPEIDVINEGGIAFWWTPAQVYGLPPHVGASDGGVSVGGLPLMSADEAVKLGLAILAAGNHCRGVERRSARERSRLIGRLRADYREILADGGDITPGADSIVMALIDRGWRPAEDAS</sequence>
<evidence type="ECO:0000313" key="2">
    <source>
        <dbReference type="Proteomes" id="UP000036464"/>
    </source>
</evidence>
<dbReference type="RefSeq" id="WP_047317389.1">
    <property type="nucleotide sequence ID" value="NZ_LDPO01000001.1"/>
</dbReference>
<keyword evidence="2" id="KW-1185">Reference proteome</keyword>
<accession>A0ABR5FKQ6</accession>
<proteinExistence type="predicted"/>
<protein>
    <submittedName>
        <fullName evidence="1">Uncharacterized protein</fullName>
    </submittedName>
</protein>